<evidence type="ECO:0000313" key="2">
    <source>
        <dbReference type="EMBL" id="OXM13177.1"/>
    </source>
</evidence>
<proteinExistence type="predicted"/>
<protein>
    <submittedName>
        <fullName evidence="2">Uncharacterized protein</fullName>
    </submittedName>
</protein>
<keyword evidence="3" id="KW-1185">Reference proteome</keyword>
<name>A0A229NTE8_9BACL</name>
<evidence type="ECO:0000313" key="3">
    <source>
        <dbReference type="Proteomes" id="UP000215145"/>
    </source>
</evidence>
<reference evidence="2 3" key="1">
    <citation type="submission" date="2017-07" db="EMBL/GenBank/DDBJ databases">
        <title>Paenibacillus herberti R33 genome sequencing and assembly.</title>
        <authorList>
            <person name="Su W."/>
        </authorList>
    </citation>
    <scope>NUCLEOTIDE SEQUENCE [LARGE SCALE GENOMIC DNA]</scope>
    <source>
        <strain evidence="2 3">R33</strain>
    </source>
</reference>
<feature type="transmembrane region" description="Helical" evidence="1">
    <location>
        <begin position="42"/>
        <end position="60"/>
    </location>
</feature>
<keyword evidence="1" id="KW-0812">Transmembrane</keyword>
<dbReference type="Proteomes" id="UP000215145">
    <property type="component" value="Unassembled WGS sequence"/>
</dbReference>
<evidence type="ECO:0000256" key="1">
    <source>
        <dbReference type="SAM" id="Phobius"/>
    </source>
</evidence>
<feature type="transmembrane region" description="Helical" evidence="1">
    <location>
        <begin position="12"/>
        <end position="36"/>
    </location>
</feature>
<keyword evidence="1" id="KW-1133">Transmembrane helix</keyword>
<organism evidence="2 3">
    <name type="scientific">Paenibacillus herberti</name>
    <dbReference type="NCBI Taxonomy" id="1619309"/>
    <lineage>
        <taxon>Bacteria</taxon>
        <taxon>Bacillati</taxon>
        <taxon>Bacillota</taxon>
        <taxon>Bacilli</taxon>
        <taxon>Bacillales</taxon>
        <taxon>Paenibacillaceae</taxon>
        <taxon>Paenibacillus</taxon>
    </lineage>
</organism>
<sequence>MRKIPLSLLFKMFAGGKFYSCQICIIFAILFFRLAITYDLSLVFFIIDFIVIGIMIRLWTNEFNKME</sequence>
<gene>
    <name evidence="2" type="ORF">CGZ75_23745</name>
</gene>
<dbReference type="EMBL" id="NMUQ01000004">
    <property type="protein sequence ID" value="OXM13177.1"/>
    <property type="molecule type" value="Genomic_DNA"/>
</dbReference>
<comment type="caution">
    <text evidence="2">The sequence shown here is derived from an EMBL/GenBank/DDBJ whole genome shotgun (WGS) entry which is preliminary data.</text>
</comment>
<keyword evidence="1" id="KW-0472">Membrane</keyword>
<accession>A0A229NTE8</accession>
<dbReference type="AlphaFoldDB" id="A0A229NTE8"/>